<dbReference type="Proteomes" id="UP000078003">
    <property type="component" value="Unassembled WGS sequence"/>
</dbReference>
<dbReference type="EMBL" id="LXSF01000012">
    <property type="protein sequence ID" value="OAM15536.1"/>
    <property type="molecule type" value="Genomic_DNA"/>
</dbReference>
<accession>A0A1A9RC39</accession>
<evidence type="ECO:0000313" key="3">
    <source>
        <dbReference type="Proteomes" id="UP000078003"/>
    </source>
</evidence>
<evidence type="ECO:0000313" key="2">
    <source>
        <dbReference type="EMBL" id="OAM15536.1"/>
    </source>
</evidence>
<organism evidence="2 3">
    <name type="scientific">Eikenella corrodens</name>
    <dbReference type="NCBI Taxonomy" id="539"/>
    <lineage>
        <taxon>Bacteria</taxon>
        <taxon>Pseudomonadati</taxon>
        <taxon>Pseudomonadota</taxon>
        <taxon>Betaproteobacteria</taxon>
        <taxon>Neisseriales</taxon>
        <taxon>Neisseriaceae</taxon>
        <taxon>Eikenella</taxon>
    </lineage>
</organism>
<dbReference type="AlphaFoldDB" id="A0A1A9RC39"/>
<keyword evidence="1" id="KW-0812">Transmembrane</keyword>
<dbReference type="RefSeq" id="WP_049258320.1">
    <property type="nucleotide sequence ID" value="NZ_CAJPRZ010000012.1"/>
</dbReference>
<protein>
    <submittedName>
        <fullName evidence="2">Uncharacterized protein</fullName>
    </submittedName>
</protein>
<name>A0A1A9RC39_EIKCO</name>
<proteinExistence type="predicted"/>
<feature type="transmembrane region" description="Helical" evidence="1">
    <location>
        <begin position="18"/>
        <end position="39"/>
    </location>
</feature>
<reference evidence="3" key="1">
    <citation type="submission" date="2016-05" db="EMBL/GenBank/DDBJ databases">
        <title>Draft genome of Corynebacterium afermentans subsp. afermentans LCDC 88199T.</title>
        <authorList>
            <person name="Bernier A.-M."/>
            <person name="Bernard K."/>
        </authorList>
    </citation>
    <scope>NUCLEOTIDE SEQUENCE [LARGE SCALE GENOMIC DNA]</scope>
    <source>
        <strain evidence="3">NML01-0328</strain>
    </source>
</reference>
<keyword evidence="1" id="KW-0472">Membrane</keyword>
<comment type="caution">
    <text evidence="2">The sequence shown here is derived from an EMBL/GenBank/DDBJ whole genome shotgun (WGS) entry which is preliminary data.</text>
</comment>
<keyword evidence="1" id="KW-1133">Transmembrane helix</keyword>
<sequence length="136" mass="15289">MAEIQTDEAARRKRRRTLIGWLAVTAALVLAFALAPRLYAPDKDDISRRIVEACIQNMPAVPQWQADLAKHGLAGQSERVLEPYCRCLWEEPVQKLSTEDLRSLPKLSPQQQLDKLGGSEAFLQRQEQCLAAQVGH</sequence>
<gene>
    <name evidence="2" type="ORF">A7P85_10225</name>
</gene>
<evidence type="ECO:0000256" key="1">
    <source>
        <dbReference type="SAM" id="Phobius"/>
    </source>
</evidence>